<gene>
    <name evidence="2" type="ORF">SPHA_52074</name>
</gene>
<dbReference type="AlphaFoldDB" id="A0A812D9A1"/>
<feature type="compositionally biased region" description="Low complexity" evidence="1">
    <location>
        <begin position="288"/>
        <end position="298"/>
    </location>
</feature>
<feature type="region of interest" description="Disordered" evidence="1">
    <location>
        <begin position="154"/>
        <end position="176"/>
    </location>
</feature>
<feature type="compositionally biased region" description="Basic and acidic residues" evidence="1">
    <location>
        <begin position="154"/>
        <end position="163"/>
    </location>
</feature>
<organism evidence="2 3">
    <name type="scientific">Acanthosepion pharaonis</name>
    <name type="common">Pharaoh cuttlefish</name>
    <name type="synonym">Sepia pharaonis</name>
    <dbReference type="NCBI Taxonomy" id="158019"/>
    <lineage>
        <taxon>Eukaryota</taxon>
        <taxon>Metazoa</taxon>
        <taxon>Spiralia</taxon>
        <taxon>Lophotrochozoa</taxon>
        <taxon>Mollusca</taxon>
        <taxon>Cephalopoda</taxon>
        <taxon>Coleoidea</taxon>
        <taxon>Decapodiformes</taxon>
        <taxon>Sepiida</taxon>
        <taxon>Sepiina</taxon>
        <taxon>Sepiidae</taxon>
        <taxon>Acanthosepion</taxon>
    </lineage>
</organism>
<name>A0A812D9A1_ACAPH</name>
<protein>
    <submittedName>
        <fullName evidence="2">Uncharacterized protein</fullName>
    </submittedName>
</protein>
<feature type="region of interest" description="Disordered" evidence="1">
    <location>
        <begin position="222"/>
        <end position="299"/>
    </location>
</feature>
<reference evidence="2" key="1">
    <citation type="submission" date="2021-01" db="EMBL/GenBank/DDBJ databases">
        <authorList>
            <person name="Li R."/>
            <person name="Bekaert M."/>
        </authorList>
    </citation>
    <scope>NUCLEOTIDE SEQUENCE</scope>
    <source>
        <strain evidence="2">Farmed</strain>
    </source>
</reference>
<dbReference type="Proteomes" id="UP000597762">
    <property type="component" value="Unassembled WGS sequence"/>
</dbReference>
<keyword evidence="3" id="KW-1185">Reference proteome</keyword>
<feature type="compositionally biased region" description="Basic residues" evidence="1">
    <location>
        <begin position="222"/>
        <end position="239"/>
    </location>
</feature>
<proteinExistence type="predicted"/>
<feature type="compositionally biased region" description="Low complexity" evidence="1">
    <location>
        <begin position="247"/>
        <end position="257"/>
    </location>
</feature>
<feature type="region of interest" description="Disordered" evidence="1">
    <location>
        <begin position="110"/>
        <end position="134"/>
    </location>
</feature>
<sequence>MQAAAFPMRRSGMIAVAPWRRWRQHDRNESSWCRRRRNSHGSNDHYAPPQFAPGDRVPSSCRRSGFRGGVAGGSVSERHAVCRPPNLIARNVHAIILPQPPLALSEVEAERPWNSRKRTRPDDQAPPYPHINARNPPRAVFALQRQRFDDVRRGPEPRIETHHPITGGGAGMSSCSNKVTRHHLQQRPRADVRHLDPTVVELATLLVVQAVALGPAPRSISCRKRRARLHHPPGRRPSRKTGPLVAGRRPSGSGRQGRIVRGLGRGRSDDDPGTADAVSPADNRRPAHPSSAAAGPPRSFCPHIFGGRRCDRPAFRIRSIRTASGCSTPTACDASCSRSLMVWDR</sequence>
<comment type="caution">
    <text evidence="2">The sequence shown here is derived from an EMBL/GenBank/DDBJ whole genome shotgun (WGS) entry which is preliminary data.</text>
</comment>
<dbReference type="EMBL" id="CAHIKZ030003209">
    <property type="protein sequence ID" value="CAE1297580.1"/>
    <property type="molecule type" value="Genomic_DNA"/>
</dbReference>
<evidence type="ECO:0000256" key="1">
    <source>
        <dbReference type="SAM" id="MobiDB-lite"/>
    </source>
</evidence>
<evidence type="ECO:0000313" key="3">
    <source>
        <dbReference type="Proteomes" id="UP000597762"/>
    </source>
</evidence>
<accession>A0A812D9A1</accession>
<evidence type="ECO:0000313" key="2">
    <source>
        <dbReference type="EMBL" id="CAE1297580.1"/>
    </source>
</evidence>
<feature type="region of interest" description="Disordered" evidence="1">
    <location>
        <begin position="27"/>
        <end position="57"/>
    </location>
</feature>